<reference evidence="6" key="1">
    <citation type="submission" date="2016-10" db="EMBL/GenBank/DDBJ databases">
        <authorList>
            <person name="Varghese N."/>
            <person name="Submissions S."/>
        </authorList>
    </citation>
    <scope>NUCLEOTIDE SEQUENCE [LARGE SCALE GENOMIC DNA]</scope>
    <source>
        <strain evidence="6">Gh-67</strain>
    </source>
</reference>
<gene>
    <name evidence="5" type="ORF">SAMN05192573_11136</name>
</gene>
<dbReference type="STRING" id="551996.SAMN05192573_11136"/>
<dbReference type="EMBL" id="FNCG01000011">
    <property type="protein sequence ID" value="SDH61503.1"/>
    <property type="molecule type" value="Genomic_DNA"/>
</dbReference>
<sequence length="412" mass="45701">MKRIKNYSVTALVLAAALFMACLNSCKKNDGYVKEVSTDMSKPAAVTNVKVKNFNGGAYITYDLPNSDNLLYVQAEYRINDKTTRQTKSSYYSDTVTVDGFAKSQEYEVTLYSVSRANVKSDPLVVKVHPDTPFYKLIKPTLTITSDFGGVNIKAMNPNQKDIGVILLAFDKSTQALEVVDQHYTKVDTINYSIRGYPAVSQKFGVYVTDKFGNISDTTVVNITPIFETLLDKSKFSVYKTPTDSPTAYGWEVPYLWDNKTDGYSNGWHTAPGAPAPIQVTFSLGVSAQLSRFVLWERPNQYAYAHGNPKDFSIWGSNINAPQDVRLPDYAPVGTVIGDWINIGNYHYPNPPSGLTPGFTNAADADFVAAGVNFNIPPGSTPIKYFRFMVHDTWSNGDFAHMMELSIYGNPQ</sequence>
<feature type="domain" description="DUF4959" evidence="2">
    <location>
        <begin position="25"/>
        <end position="130"/>
    </location>
</feature>
<dbReference type="Pfam" id="PF16323">
    <property type="entry name" value="DUF4959"/>
    <property type="match status" value="1"/>
</dbReference>
<evidence type="ECO:0008006" key="7">
    <source>
        <dbReference type="Google" id="ProtNLM"/>
    </source>
</evidence>
<evidence type="ECO:0000313" key="5">
    <source>
        <dbReference type="EMBL" id="SDH61503.1"/>
    </source>
</evidence>
<dbReference type="InterPro" id="IPR008979">
    <property type="entry name" value="Galactose-bd-like_sf"/>
</dbReference>
<name>A0A1G8DUZ6_9SPHI</name>
<dbReference type="InterPro" id="IPR032527">
    <property type="entry name" value="DUF4959"/>
</dbReference>
<dbReference type="PROSITE" id="PS51257">
    <property type="entry name" value="PROKAR_LIPOPROTEIN"/>
    <property type="match status" value="1"/>
</dbReference>
<evidence type="ECO:0000259" key="2">
    <source>
        <dbReference type="Pfam" id="PF16323"/>
    </source>
</evidence>
<evidence type="ECO:0000256" key="1">
    <source>
        <dbReference type="SAM" id="SignalP"/>
    </source>
</evidence>
<dbReference type="RefSeq" id="WP_091171126.1">
    <property type="nucleotide sequence ID" value="NZ_FNCG01000011.1"/>
</dbReference>
<evidence type="ECO:0000259" key="4">
    <source>
        <dbReference type="Pfam" id="PF17166"/>
    </source>
</evidence>
<organism evidence="5 6">
    <name type="scientific">Mucilaginibacter gossypii</name>
    <dbReference type="NCBI Taxonomy" id="551996"/>
    <lineage>
        <taxon>Bacteria</taxon>
        <taxon>Pseudomonadati</taxon>
        <taxon>Bacteroidota</taxon>
        <taxon>Sphingobacteriia</taxon>
        <taxon>Sphingobacteriales</taxon>
        <taxon>Sphingobacteriaceae</taxon>
        <taxon>Mucilaginibacter</taxon>
    </lineage>
</organism>
<dbReference type="SUPFAM" id="SSF49785">
    <property type="entry name" value="Galactose-binding domain-like"/>
    <property type="match status" value="1"/>
</dbReference>
<evidence type="ECO:0000259" key="3">
    <source>
        <dbReference type="Pfam" id="PF16391"/>
    </source>
</evidence>
<dbReference type="Pfam" id="PF17166">
    <property type="entry name" value="DUF5126"/>
    <property type="match status" value="1"/>
</dbReference>
<dbReference type="AlphaFoldDB" id="A0A1G8DUZ6"/>
<accession>A0A1G8DUZ6</accession>
<dbReference type="InterPro" id="IPR032164">
    <property type="entry name" value="DUF5000"/>
</dbReference>
<feature type="domain" description="DUF5000" evidence="3">
    <location>
        <begin position="257"/>
        <end position="409"/>
    </location>
</feature>
<keyword evidence="1" id="KW-0732">Signal</keyword>
<feature type="chain" id="PRO_5011775699" description="DUF4959 domain-containing protein" evidence="1">
    <location>
        <begin position="22"/>
        <end position="412"/>
    </location>
</feature>
<proteinExistence type="predicted"/>
<dbReference type="Pfam" id="PF16391">
    <property type="entry name" value="DUF5000"/>
    <property type="match status" value="1"/>
</dbReference>
<feature type="signal peptide" evidence="1">
    <location>
        <begin position="1"/>
        <end position="21"/>
    </location>
</feature>
<dbReference type="Proteomes" id="UP000199705">
    <property type="component" value="Unassembled WGS sequence"/>
</dbReference>
<dbReference type="Gene3D" id="2.60.120.260">
    <property type="entry name" value="Galactose-binding domain-like"/>
    <property type="match status" value="1"/>
</dbReference>
<protein>
    <recommendedName>
        <fullName evidence="7">DUF4959 domain-containing protein</fullName>
    </recommendedName>
</protein>
<keyword evidence="6" id="KW-1185">Reference proteome</keyword>
<feature type="domain" description="DUF5126" evidence="4">
    <location>
        <begin position="132"/>
        <end position="234"/>
    </location>
</feature>
<dbReference type="InterPro" id="IPR033431">
    <property type="entry name" value="DUF5126"/>
</dbReference>
<evidence type="ECO:0000313" key="6">
    <source>
        <dbReference type="Proteomes" id="UP000199705"/>
    </source>
</evidence>